<dbReference type="Proteomes" id="UP001530400">
    <property type="component" value="Unassembled WGS sequence"/>
</dbReference>
<feature type="compositionally biased region" description="Polar residues" evidence="1">
    <location>
        <begin position="8"/>
        <end position="20"/>
    </location>
</feature>
<accession>A0ABD3PBD6</accession>
<evidence type="ECO:0000256" key="1">
    <source>
        <dbReference type="SAM" id="MobiDB-lite"/>
    </source>
</evidence>
<feature type="domain" description="UBA" evidence="2">
    <location>
        <begin position="424"/>
        <end position="468"/>
    </location>
</feature>
<gene>
    <name evidence="3" type="ORF">ACHAWO_007774</name>
</gene>
<proteinExistence type="predicted"/>
<feature type="region of interest" description="Disordered" evidence="1">
    <location>
        <begin position="1"/>
        <end position="22"/>
    </location>
</feature>
<dbReference type="InterPro" id="IPR015940">
    <property type="entry name" value="UBA"/>
</dbReference>
<protein>
    <recommendedName>
        <fullName evidence="2">UBA domain-containing protein</fullName>
    </recommendedName>
</protein>
<dbReference type="EMBL" id="JALLPJ020000712">
    <property type="protein sequence ID" value="KAL3784848.1"/>
    <property type="molecule type" value="Genomic_DNA"/>
</dbReference>
<keyword evidence="4" id="KW-1185">Reference proteome</keyword>
<evidence type="ECO:0000259" key="2">
    <source>
        <dbReference type="PROSITE" id="PS50030"/>
    </source>
</evidence>
<feature type="compositionally biased region" description="Basic and acidic residues" evidence="1">
    <location>
        <begin position="350"/>
        <end position="363"/>
    </location>
</feature>
<reference evidence="3 4" key="1">
    <citation type="submission" date="2024-10" db="EMBL/GenBank/DDBJ databases">
        <title>Updated reference genomes for cyclostephanoid diatoms.</title>
        <authorList>
            <person name="Roberts W.R."/>
            <person name="Alverson A.J."/>
        </authorList>
    </citation>
    <scope>NUCLEOTIDE SEQUENCE [LARGE SCALE GENOMIC DNA]</scope>
    <source>
        <strain evidence="3 4">AJA010-31</strain>
    </source>
</reference>
<dbReference type="PROSITE" id="PS50030">
    <property type="entry name" value="UBA"/>
    <property type="match status" value="1"/>
</dbReference>
<feature type="region of interest" description="Disordered" evidence="1">
    <location>
        <begin position="325"/>
        <end position="344"/>
    </location>
</feature>
<organism evidence="3 4">
    <name type="scientific">Cyclotella atomus</name>
    <dbReference type="NCBI Taxonomy" id="382360"/>
    <lineage>
        <taxon>Eukaryota</taxon>
        <taxon>Sar</taxon>
        <taxon>Stramenopiles</taxon>
        <taxon>Ochrophyta</taxon>
        <taxon>Bacillariophyta</taxon>
        <taxon>Coscinodiscophyceae</taxon>
        <taxon>Thalassiosirophycidae</taxon>
        <taxon>Stephanodiscales</taxon>
        <taxon>Stephanodiscaceae</taxon>
        <taxon>Cyclotella</taxon>
    </lineage>
</organism>
<dbReference type="AlphaFoldDB" id="A0ABD3PBD6"/>
<dbReference type="InterPro" id="IPR009060">
    <property type="entry name" value="UBA-like_sf"/>
</dbReference>
<feature type="region of interest" description="Disordered" evidence="1">
    <location>
        <begin position="51"/>
        <end position="82"/>
    </location>
</feature>
<sequence>MPTLRLTMPSTDAGESTAQPSAPIEHNHVLELKFPRCCVCSVDWYSYDADDEESKKPSSSGSSSSHHTKSQRARPSHKKLYPLPPCQCNTKLAVLSEEVYSIISVENSYLLKSPHHLLSNVNIETFNHKGICKSCLEKKIEVSEEVLTKDYQQNDVLNGQRDVKFSIPLKCDMCSQKFSKRKMNPEKLQEQGNEFIKNSGKKKTMKKDMNWFDCVGNTIKVVGWMKRLQRRANREARRSRSGEDKTTTANFWTELKRPYEECSSDECYTFSSDSDNDCDKKPAANRQIAQAGEVKEYYEQERQKYRNQLENQLHEDEEFARKLTEELGSQEAVEEGLKREREQTRADFELAKELDESEKKEANRSSNQKRKPEKQHIKSFFAKQLRTESTNPSAEAAESPNLAEGNSPREDTTSSAAAAAAAATGSQNVTCPNLLMLIEMGYQRDIAEECLADAKQDINLAVSMLLEGYKKKTEEEDNVIDLSVDDE</sequence>
<feature type="compositionally biased region" description="Basic residues" evidence="1">
    <location>
        <begin position="66"/>
        <end position="80"/>
    </location>
</feature>
<dbReference type="CDD" id="cd22249">
    <property type="entry name" value="UDM1_RNF168_RNF169-like"/>
    <property type="match status" value="1"/>
</dbReference>
<evidence type="ECO:0000313" key="4">
    <source>
        <dbReference type="Proteomes" id="UP001530400"/>
    </source>
</evidence>
<dbReference type="SUPFAM" id="SSF46934">
    <property type="entry name" value="UBA-like"/>
    <property type="match status" value="1"/>
</dbReference>
<evidence type="ECO:0000313" key="3">
    <source>
        <dbReference type="EMBL" id="KAL3784848.1"/>
    </source>
</evidence>
<name>A0ABD3PBD6_9STRA</name>
<dbReference type="Gene3D" id="1.10.8.10">
    <property type="entry name" value="DNA helicase RuvA subunit, C-terminal domain"/>
    <property type="match status" value="1"/>
</dbReference>
<feature type="compositionally biased region" description="Basic and acidic residues" evidence="1">
    <location>
        <begin position="335"/>
        <end position="344"/>
    </location>
</feature>
<comment type="caution">
    <text evidence="3">The sequence shown here is derived from an EMBL/GenBank/DDBJ whole genome shotgun (WGS) entry which is preliminary data.</text>
</comment>
<feature type="region of interest" description="Disordered" evidence="1">
    <location>
        <begin position="350"/>
        <end position="425"/>
    </location>
</feature>